<gene>
    <name evidence="1" type="ORF">MCOR_26065</name>
</gene>
<dbReference type="Proteomes" id="UP000507470">
    <property type="component" value="Unassembled WGS sequence"/>
</dbReference>
<evidence type="ECO:0000313" key="2">
    <source>
        <dbReference type="Proteomes" id="UP000507470"/>
    </source>
</evidence>
<accession>A0A6J8C446</accession>
<sequence length="178" mass="20607">MQNQLELETVSVRLNKYLCEEVVGSENIVRYRRLYYKLHDDILSDIHREFISSGSKTEGFALLKKAEKSSFPCCPTITADGNLISNSDFLKLIWSDFQIGQEVNYKLHDDMLYNRDYECISSGSRAEGLDLPGSNFDFMLLLKLWEIYKDKHKDKEDVLMLYKENSLPGFALLKKADS</sequence>
<dbReference type="AlphaFoldDB" id="A0A6J8C446"/>
<proteinExistence type="predicted"/>
<reference evidence="1 2" key="1">
    <citation type="submission" date="2020-06" db="EMBL/GenBank/DDBJ databases">
        <authorList>
            <person name="Li R."/>
            <person name="Bekaert M."/>
        </authorList>
    </citation>
    <scope>NUCLEOTIDE SEQUENCE [LARGE SCALE GENOMIC DNA]</scope>
    <source>
        <strain evidence="2">wild</strain>
    </source>
</reference>
<keyword evidence="2" id="KW-1185">Reference proteome</keyword>
<protein>
    <submittedName>
        <fullName evidence="1">Uncharacterized protein</fullName>
    </submittedName>
</protein>
<name>A0A6J8C446_MYTCO</name>
<evidence type="ECO:0000313" key="1">
    <source>
        <dbReference type="EMBL" id="CAC5391023.1"/>
    </source>
</evidence>
<organism evidence="1 2">
    <name type="scientific">Mytilus coruscus</name>
    <name type="common">Sea mussel</name>
    <dbReference type="NCBI Taxonomy" id="42192"/>
    <lineage>
        <taxon>Eukaryota</taxon>
        <taxon>Metazoa</taxon>
        <taxon>Spiralia</taxon>
        <taxon>Lophotrochozoa</taxon>
        <taxon>Mollusca</taxon>
        <taxon>Bivalvia</taxon>
        <taxon>Autobranchia</taxon>
        <taxon>Pteriomorphia</taxon>
        <taxon>Mytilida</taxon>
        <taxon>Mytiloidea</taxon>
        <taxon>Mytilidae</taxon>
        <taxon>Mytilinae</taxon>
        <taxon>Mytilus</taxon>
    </lineage>
</organism>
<dbReference type="OrthoDB" id="10486202at2759"/>
<dbReference type="EMBL" id="CACVKT020004657">
    <property type="protein sequence ID" value="CAC5391023.1"/>
    <property type="molecule type" value="Genomic_DNA"/>
</dbReference>